<comment type="caution">
    <text evidence="1">The sequence shown here is derived from an EMBL/GenBank/DDBJ whole genome shotgun (WGS) entry which is preliminary data.</text>
</comment>
<keyword evidence="2" id="KW-1185">Reference proteome</keyword>
<protein>
    <recommendedName>
        <fullName evidence="3">Plasmodium falciparum erythrocyte membrane protein-1 N-terminal segment domain-containing protein</fullName>
    </recommendedName>
</protein>
<evidence type="ECO:0008006" key="3">
    <source>
        <dbReference type="Google" id="ProtNLM"/>
    </source>
</evidence>
<organism evidence="1 2">
    <name type="scientific">Cryptolaemus montrouzieri</name>
    <dbReference type="NCBI Taxonomy" id="559131"/>
    <lineage>
        <taxon>Eukaryota</taxon>
        <taxon>Metazoa</taxon>
        <taxon>Ecdysozoa</taxon>
        <taxon>Arthropoda</taxon>
        <taxon>Hexapoda</taxon>
        <taxon>Insecta</taxon>
        <taxon>Pterygota</taxon>
        <taxon>Neoptera</taxon>
        <taxon>Endopterygota</taxon>
        <taxon>Coleoptera</taxon>
        <taxon>Polyphaga</taxon>
        <taxon>Cucujiformia</taxon>
        <taxon>Coccinelloidea</taxon>
        <taxon>Coccinellidae</taxon>
        <taxon>Scymninae</taxon>
        <taxon>Scymnini</taxon>
        <taxon>Cryptolaemus</taxon>
    </lineage>
</organism>
<dbReference type="Proteomes" id="UP001516400">
    <property type="component" value="Unassembled WGS sequence"/>
</dbReference>
<name>A0ABD2N9B2_9CUCU</name>
<dbReference type="EMBL" id="JABFTP020000083">
    <property type="protein sequence ID" value="KAL3275080.1"/>
    <property type="molecule type" value="Genomic_DNA"/>
</dbReference>
<dbReference type="AlphaFoldDB" id="A0ABD2N9B2"/>
<gene>
    <name evidence="1" type="ORF">HHI36_019852</name>
</gene>
<accession>A0ABD2N9B2</accession>
<reference evidence="1 2" key="1">
    <citation type="journal article" date="2021" name="BMC Biol.">
        <title>Horizontally acquired antibacterial genes associated with adaptive radiation of ladybird beetles.</title>
        <authorList>
            <person name="Li H.S."/>
            <person name="Tang X.F."/>
            <person name="Huang Y.H."/>
            <person name="Xu Z.Y."/>
            <person name="Chen M.L."/>
            <person name="Du X.Y."/>
            <person name="Qiu B.Y."/>
            <person name="Chen P.T."/>
            <person name="Zhang W."/>
            <person name="Slipinski A."/>
            <person name="Escalona H.E."/>
            <person name="Waterhouse R.M."/>
            <person name="Zwick A."/>
            <person name="Pang H."/>
        </authorList>
    </citation>
    <scope>NUCLEOTIDE SEQUENCE [LARGE SCALE GENOMIC DNA]</scope>
    <source>
        <strain evidence="1">SYSU2018</strain>
    </source>
</reference>
<evidence type="ECO:0000313" key="2">
    <source>
        <dbReference type="Proteomes" id="UP001516400"/>
    </source>
</evidence>
<sequence>MLAPVDSENSANCSANGTHKAAFLTKSGLDGSADTGAANSVGGHFFIGAEITIQKKLTQIDDSTPTKLYDGLVKSIHQAAEESLGEVDNGRNKKSIYWWNDFIKESIEEKKRAYNEWLTTKDSEDRKYYTRISREVKNDMIKRMNKFWDAKCEEVDQYLGRDQGNLGDSRRT</sequence>
<proteinExistence type="predicted"/>
<evidence type="ECO:0000313" key="1">
    <source>
        <dbReference type="EMBL" id="KAL3275080.1"/>
    </source>
</evidence>